<reference evidence="4 5" key="1">
    <citation type="submission" date="2020-08" db="EMBL/GenBank/DDBJ databases">
        <title>Sequencing the genomes of 1000 actinobacteria strains.</title>
        <authorList>
            <person name="Klenk H.-P."/>
        </authorList>
    </citation>
    <scope>NUCLEOTIDE SEQUENCE [LARGE SCALE GENOMIC DNA]</scope>
    <source>
        <strain evidence="4 5">DSM 45584</strain>
    </source>
</reference>
<keyword evidence="4" id="KW-0067">ATP-binding</keyword>
<evidence type="ECO:0000256" key="1">
    <source>
        <dbReference type="ARBA" id="ARBA00022801"/>
    </source>
</evidence>
<dbReference type="SUPFAM" id="SSF52540">
    <property type="entry name" value="P-loop containing nucleoside triphosphate hydrolases"/>
    <property type="match status" value="2"/>
</dbReference>
<dbReference type="InterPro" id="IPR000330">
    <property type="entry name" value="SNF2_N"/>
</dbReference>
<gene>
    <name evidence="4" type="ORF">BJ970_001159</name>
</gene>
<dbReference type="Gene3D" id="3.40.50.10810">
    <property type="entry name" value="Tandem AAA-ATPase domain"/>
    <property type="match status" value="1"/>
</dbReference>
<dbReference type="InterPro" id="IPR027417">
    <property type="entry name" value="P-loop_NTPase"/>
</dbReference>
<dbReference type="PROSITE" id="PS51194">
    <property type="entry name" value="HELICASE_CTER"/>
    <property type="match status" value="1"/>
</dbReference>
<comment type="caution">
    <text evidence="4">The sequence shown here is derived from an EMBL/GenBank/DDBJ whole genome shotgun (WGS) entry which is preliminary data.</text>
</comment>
<dbReference type="GO" id="GO:0005524">
    <property type="term" value="F:ATP binding"/>
    <property type="evidence" value="ECO:0007669"/>
    <property type="project" value="InterPro"/>
</dbReference>
<keyword evidence="5" id="KW-1185">Reference proteome</keyword>
<dbReference type="InterPro" id="IPR049730">
    <property type="entry name" value="SNF2/RAD54-like_C"/>
</dbReference>
<evidence type="ECO:0000259" key="2">
    <source>
        <dbReference type="PROSITE" id="PS51192"/>
    </source>
</evidence>
<dbReference type="Proteomes" id="UP000584374">
    <property type="component" value="Unassembled WGS sequence"/>
</dbReference>
<dbReference type="Gene3D" id="3.40.50.300">
    <property type="entry name" value="P-loop containing nucleotide triphosphate hydrolases"/>
    <property type="match status" value="1"/>
</dbReference>
<dbReference type="CDD" id="cd18793">
    <property type="entry name" value="SF2_C_SNF"/>
    <property type="match status" value="1"/>
</dbReference>
<accession>A0A840Q5H8</accession>
<dbReference type="InterPro" id="IPR014001">
    <property type="entry name" value="Helicase_ATP-bd"/>
</dbReference>
<dbReference type="Pfam" id="PF00176">
    <property type="entry name" value="SNF2-rel_dom"/>
    <property type="match status" value="1"/>
</dbReference>
<feature type="domain" description="Helicase ATP-binding" evidence="2">
    <location>
        <begin position="168"/>
        <end position="324"/>
    </location>
</feature>
<keyword evidence="4" id="KW-0347">Helicase</keyword>
<dbReference type="InterPro" id="IPR001650">
    <property type="entry name" value="Helicase_C-like"/>
</dbReference>
<dbReference type="RefSeq" id="WP_312864132.1">
    <property type="nucleotide sequence ID" value="NZ_JACHIW010000001.1"/>
</dbReference>
<organism evidence="4 5">
    <name type="scientific">Saccharopolyspora phatthalungensis</name>
    <dbReference type="NCBI Taxonomy" id="664693"/>
    <lineage>
        <taxon>Bacteria</taxon>
        <taxon>Bacillati</taxon>
        <taxon>Actinomycetota</taxon>
        <taxon>Actinomycetes</taxon>
        <taxon>Pseudonocardiales</taxon>
        <taxon>Pseudonocardiaceae</taxon>
        <taxon>Saccharopolyspora</taxon>
    </lineage>
</organism>
<dbReference type="PROSITE" id="PS51192">
    <property type="entry name" value="HELICASE_ATP_BIND_1"/>
    <property type="match status" value="1"/>
</dbReference>
<dbReference type="InterPro" id="IPR038718">
    <property type="entry name" value="SNF2-like_sf"/>
</dbReference>
<evidence type="ECO:0000313" key="5">
    <source>
        <dbReference type="Proteomes" id="UP000584374"/>
    </source>
</evidence>
<sequence>MRAVVPDELQVTYEPGTARFAFWATDDPGEALRDLGFPEGAEEELPIALPEAPNSSRAVATSVLARFVPLATAVSALANDDHIRASVTFRVWREAARLARGGACWSDYAALAQRIPPAGHAVLLPDKRSVPTAEALLTEFRTAVELAIESPVQAKLREYQEHGVAWLRTLPERGGGGILADEMGLGKTLQAICLMAARASERPHLVVCPTSLLRTWERELARFAPQVPVVPFHGSRRRLEPDAMAGGSVVVTSYALLRRESELLRKIDWDVVVADEAQQIKNSASQANRVARHLNARLRLAMTGTPVENRLDDLWSIMAVTNPGLLGTRSRFRARFATPIEQRRSIRSAQRLSSMIEPFVLRRTKGEVAADLPAKQHVLVACTLTREQAALYRQCVAEAFDAGLGTGTTRRGRVLALLTRLKQICNHPAQFLGESGPLAGRSGKLDRTAEIVEEIADAGERALVFTQYTAMGELLAEHLGAQLGHAVPFLHGGLSSGRRDQLVTRFQESDDAAQVMVLSLRAAGYGLTLTRASHVLHYDRWWNPAVEDQASDRAHRIGQTRRVLVHTLLTDGTVEEHITRMHEQKRDLASLVTGRSEAAALADLPDRDLRELLELTSEGENG</sequence>
<evidence type="ECO:0000259" key="3">
    <source>
        <dbReference type="PROSITE" id="PS51194"/>
    </source>
</evidence>
<dbReference type="Pfam" id="PF00271">
    <property type="entry name" value="Helicase_C"/>
    <property type="match status" value="1"/>
</dbReference>
<dbReference type="GO" id="GO:0016787">
    <property type="term" value="F:hydrolase activity"/>
    <property type="evidence" value="ECO:0007669"/>
    <property type="project" value="UniProtKB-KW"/>
</dbReference>
<protein>
    <submittedName>
        <fullName evidence="4">SNF2 family DNA or RNA helicase</fullName>
    </submittedName>
</protein>
<proteinExistence type="predicted"/>
<dbReference type="SMART" id="SM00490">
    <property type="entry name" value="HELICc"/>
    <property type="match status" value="1"/>
</dbReference>
<dbReference type="GO" id="GO:0004386">
    <property type="term" value="F:helicase activity"/>
    <property type="evidence" value="ECO:0007669"/>
    <property type="project" value="UniProtKB-KW"/>
</dbReference>
<keyword evidence="4" id="KW-0547">Nucleotide-binding</keyword>
<dbReference type="EMBL" id="JACHIW010000001">
    <property type="protein sequence ID" value="MBB5153625.1"/>
    <property type="molecule type" value="Genomic_DNA"/>
</dbReference>
<dbReference type="AlphaFoldDB" id="A0A840Q5H8"/>
<name>A0A840Q5H8_9PSEU</name>
<feature type="domain" description="Helicase C-terminal" evidence="3">
    <location>
        <begin position="444"/>
        <end position="599"/>
    </location>
</feature>
<dbReference type="SMART" id="SM00487">
    <property type="entry name" value="DEXDc"/>
    <property type="match status" value="1"/>
</dbReference>
<keyword evidence="1" id="KW-0378">Hydrolase</keyword>
<evidence type="ECO:0000313" key="4">
    <source>
        <dbReference type="EMBL" id="MBB5153625.1"/>
    </source>
</evidence>
<dbReference type="PANTHER" id="PTHR10799">
    <property type="entry name" value="SNF2/RAD54 HELICASE FAMILY"/>
    <property type="match status" value="1"/>
</dbReference>